<dbReference type="Gene3D" id="2.40.50.100">
    <property type="match status" value="1"/>
</dbReference>
<dbReference type="SMART" id="SM00382">
    <property type="entry name" value="AAA"/>
    <property type="match status" value="1"/>
</dbReference>
<dbReference type="GO" id="GO:0016887">
    <property type="term" value="F:ATP hydrolysis activity"/>
    <property type="evidence" value="ECO:0007669"/>
    <property type="project" value="InterPro"/>
</dbReference>
<evidence type="ECO:0000313" key="9">
    <source>
        <dbReference type="EMBL" id="AKM53746.1"/>
    </source>
</evidence>
<dbReference type="AlphaFoldDB" id="A0A0H3XIZ9"/>
<keyword evidence="4 7" id="KW-0067">ATP-binding</keyword>
<accession>A0A0H3XIZ9</accession>
<keyword evidence="6 7" id="KW-0472">Membrane</keyword>
<dbReference type="EMBL" id="CP011856">
    <property type="protein sequence ID" value="AKM53746.1"/>
    <property type="molecule type" value="Genomic_DNA"/>
</dbReference>
<evidence type="ECO:0000256" key="1">
    <source>
        <dbReference type="ARBA" id="ARBA00022448"/>
    </source>
</evidence>
<protein>
    <recommendedName>
        <fullName evidence="7">Spermidine/putrescine import ATP-binding protein PotA</fullName>
        <ecNumber evidence="7">7.6.2.11</ecNumber>
    </recommendedName>
</protein>
<dbReference type="Proteomes" id="UP000035661">
    <property type="component" value="Chromosome"/>
</dbReference>
<dbReference type="InterPro" id="IPR017871">
    <property type="entry name" value="ABC_transporter-like_CS"/>
</dbReference>
<dbReference type="InterPro" id="IPR003593">
    <property type="entry name" value="AAA+_ATPase"/>
</dbReference>
<evidence type="ECO:0000313" key="10">
    <source>
        <dbReference type="Proteomes" id="UP000035661"/>
    </source>
</evidence>
<dbReference type="InterPro" id="IPR005893">
    <property type="entry name" value="PotA-like"/>
</dbReference>
<dbReference type="NCBIfam" id="NF043075">
    <property type="entry name" value="MMSYN1_0197"/>
    <property type="match status" value="1"/>
</dbReference>
<dbReference type="Gene3D" id="3.40.50.300">
    <property type="entry name" value="P-loop containing nucleotide triphosphate hydrolases"/>
    <property type="match status" value="1"/>
</dbReference>
<dbReference type="InterPro" id="IPR003439">
    <property type="entry name" value="ABC_transporter-like_ATP-bd"/>
</dbReference>
<dbReference type="SUPFAM" id="SSF52540">
    <property type="entry name" value="P-loop containing nucleoside triphosphate hydrolases"/>
    <property type="match status" value="1"/>
</dbReference>
<gene>
    <name evidence="7 9" type="primary">potA</name>
    <name evidence="9" type="ORF">SERIO_v1c01510</name>
</gene>
<evidence type="ECO:0000256" key="4">
    <source>
        <dbReference type="ARBA" id="ARBA00022840"/>
    </source>
</evidence>
<evidence type="ECO:0000256" key="2">
    <source>
        <dbReference type="ARBA" id="ARBA00022475"/>
    </source>
</evidence>
<dbReference type="SUPFAM" id="SSF50331">
    <property type="entry name" value="MOP-like"/>
    <property type="match status" value="1"/>
</dbReference>
<comment type="similarity">
    <text evidence="7">Belongs to the ABC transporter superfamily. Spermidine/putrescine importer (TC 3.A.1.11.1) family.</text>
</comment>
<keyword evidence="10" id="KW-1185">Reference proteome</keyword>
<sequence length="350" mass="39877">MEKNILELRNISKQYDGKVILKGISVNIKEGEFVTLLGPSGCGKTTTLRLIGGFEKPDSGEMLFEGKNWLKVAANKREVNTVFQNYALFPHMNVFDNIAYGLKIKKKKFDFIKREVRRFLRLVGLDGFADARIESLSGGQKQRVALARALINRPRILLLDEPMSALDVKLRKKMQSELKALQEEIGITFILVTHDQEEALTLSDRVIVMNKGAIQQVGTPSEIYNEPENLWTAQFIGDSNIISDAIFVKDYLVKIDGKKFPCLDRGFGENEDRIDIIIRPEDIDIVAKGEGYFNGTVESLNFKGVHWEIVVATKHRKYLIHTTDHVEEESEVAVKWNPEDIHVMWKEIDD</sequence>
<dbReference type="EC" id="7.6.2.11" evidence="7"/>
<dbReference type="PANTHER" id="PTHR42781:SF4">
    <property type="entry name" value="SPERMIDINE_PUTRESCINE IMPORT ATP-BINDING PROTEIN POTA"/>
    <property type="match status" value="1"/>
</dbReference>
<dbReference type="InterPro" id="IPR008995">
    <property type="entry name" value="Mo/tungstate-bd_C_term_dom"/>
</dbReference>
<evidence type="ECO:0000256" key="5">
    <source>
        <dbReference type="ARBA" id="ARBA00022967"/>
    </source>
</evidence>
<dbReference type="STRING" id="315358.SERIO_v1c01510"/>
<keyword evidence="2 7" id="KW-1003">Cell membrane</keyword>
<dbReference type="NCBIfam" id="TIGR01187">
    <property type="entry name" value="potA"/>
    <property type="match status" value="1"/>
</dbReference>
<name>A0A0H3XIZ9_9MOLU</name>
<reference evidence="9 10" key="1">
    <citation type="journal article" date="2015" name="Genome Biol. Evol.">
        <title>Found and Lost: The Fates of Horizontally Acquired Genes in Arthropod-Symbiotic Spiroplasma.</title>
        <authorList>
            <person name="Lo W.S."/>
            <person name="Gasparich G.E."/>
            <person name="Kuo C.H."/>
        </authorList>
    </citation>
    <scope>NUCLEOTIDE SEQUENCE [LARGE SCALE GENOMIC DNA]</scope>
    <source>
        <strain evidence="10">TDA-040725-5</strain>
    </source>
</reference>
<comment type="function">
    <text evidence="7">Part of the ABC transporter complex PotABCD involved in spermidine/putrescine import. Responsible for energy coupling to the transport system.</text>
</comment>
<dbReference type="GO" id="GO:0015417">
    <property type="term" value="F:ABC-type polyamine transporter activity"/>
    <property type="evidence" value="ECO:0007669"/>
    <property type="project" value="UniProtKB-EC"/>
</dbReference>
<evidence type="ECO:0000256" key="7">
    <source>
        <dbReference type="RuleBase" id="RU364083"/>
    </source>
</evidence>
<dbReference type="Pfam" id="PF00005">
    <property type="entry name" value="ABC_tran"/>
    <property type="match status" value="1"/>
</dbReference>
<dbReference type="KEGG" id="seri:SERIO_v1c01510"/>
<dbReference type="PROSITE" id="PS50893">
    <property type="entry name" value="ABC_TRANSPORTER_2"/>
    <property type="match status" value="1"/>
</dbReference>
<evidence type="ECO:0000256" key="6">
    <source>
        <dbReference type="ARBA" id="ARBA00023136"/>
    </source>
</evidence>
<dbReference type="FunFam" id="3.40.50.300:FF:000133">
    <property type="entry name" value="Spermidine/putrescine import ATP-binding protein PotA"/>
    <property type="match status" value="1"/>
</dbReference>
<comment type="subunit">
    <text evidence="7">The complex is composed of two ATP-binding proteins (PotA), two transmembrane proteins (PotB and PotC) and a solute-binding protein (PotD).</text>
</comment>
<comment type="catalytic activity">
    <reaction evidence="7">
        <text>ATP + H2O + polyamine-[polyamine-binding protein]Side 1 = ADP + phosphate + polyamineSide 2 + [polyamine-binding protein]Side 1.</text>
        <dbReference type="EC" id="7.6.2.11"/>
    </reaction>
</comment>
<keyword evidence="1 7" id="KW-0813">Transport</keyword>
<reference evidence="10" key="2">
    <citation type="submission" date="2015-06" db="EMBL/GenBank/DDBJ databases">
        <title>Complete genome sequence of Spiroplasma eriocheiris TDA-040725-5 (DSM 21848).</title>
        <authorList>
            <person name="Lo W.-S."/>
            <person name="Kuo C.-H."/>
        </authorList>
    </citation>
    <scope>NUCLEOTIDE SEQUENCE [LARGE SCALE GENOMIC DNA]</scope>
    <source>
        <strain evidence="10">TDA-040725-5</strain>
    </source>
</reference>
<proteinExistence type="inferred from homology"/>
<keyword evidence="3 7" id="KW-0547">Nucleotide-binding</keyword>
<keyword evidence="5 7" id="KW-1278">Translocase</keyword>
<dbReference type="InterPro" id="IPR050093">
    <property type="entry name" value="ABC_SmlMolc_Importer"/>
</dbReference>
<dbReference type="RefSeq" id="WP_047791022.1">
    <property type="nucleotide sequence ID" value="NZ_CP011856.1"/>
</dbReference>
<dbReference type="PROSITE" id="PS00211">
    <property type="entry name" value="ABC_TRANSPORTER_1"/>
    <property type="match status" value="1"/>
</dbReference>
<evidence type="ECO:0000256" key="3">
    <source>
        <dbReference type="ARBA" id="ARBA00022741"/>
    </source>
</evidence>
<dbReference type="GO" id="GO:0005524">
    <property type="term" value="F:ATP binding"/>
    <property type="evidence" value="ECO:0007669"/>
    <property type="project" value="UniProtKB-KW"/>
</dbReference>
<dbReference type="PATRIC" id="fig|743698.3.peg.153"/>
<dbReference type="PANTHER" id="PTHR42781">
    <property type="entry name" value="SPERMIDINE/PUTRESCINE IMPORT ATP-BINDING PROTEIN POTA"/>
    <property type="match status" value="1"/>
</dbReference>
<evidence type="ECO:0000259" key="8">
    <source>
        <dbReference type="PROSITE" id="PS50893"/>
    </source>
</evidence>
<feature type="domain" description="ABC transporter" evidence="8">
    <location>
        <begin position="6"/>
        <end position="236"/>
    </location>
</feature>
<dbReference type="GO" id="GO:0043190">
    <property type="term" value="C:ATP-binding cassette (ABC) transporter complex"/>
    <property type="evidence" value="ECO:0007669"/>
    <property type="project" value="InterPro"/>
</dbReference>
<dbReference type="Pfam" id="PF08402">
    <property type="entry name" value="TOBE_2"/>
    <property type="match status" value="1"/>
</dbReference>
<dbReference type="InterPro" id="IPR013611">
    <property type="entry name" value="Transp-assoc_OB_typ2"/>
</dbReference>
<organism evidence="9 10">
    <name type="scientific">Spiroplasma eriocheiris</name>
    <dbReference type="NCBI Taxonomy" id="315358"/>
    <lineage>
        <taxon>Bacteria</taxon>
        <taxon>Bacillati</taxon>
        <taxon>Mycoplasmatota</taxon>
        <taxon>Mollicutes</taxon>
        <taxon>Entomoplasmatales</taxon>
        <taxon>Spiroplasmataceae</taxon>
        <taxon>Spiroplasma</taxon>
    </lineage>
</organism>
<dbReference type="InterPro" id="IPR027417">
    <property type="entry name" value="P-loop_NTPase"/>
</dbReference>